<comment type="caution">
    <text evidence="3">The sequence shown here is derived from an EMBL/GenBank/DDBJ whole genome shotgun (WGS) entry which is preliminary data.</text>
</comment>
<accession>A0A8S9L561</accession>
<evidence type="ECO:0000313" key="2">
    <source>
        <dbReference type="EMBL" id="KAF2569891.1"/>
    </source>
</evidence>
<name>A0A8S9L561_BRACR</name>
<dbReference type="EMBL" id="QGKY02000094">
    <property type="protein sequence ID" value="KAF2601302.1"/>
    <property type="molecule type" value="Genomic_DNA"/>
</dbReference>
<dbReference type="AlphaFoldDB" id="A0A8S9L561"/>
<reference evidence="3" key="1">
    <citation type="submission" date="2019-12" db="EMBL/GenBank/DDBJ databases">
        <title>Genome sequencing and annotation of Brassica cretica.</title>
        <authorList>
            <person name="Studholme D.J."/>
            <person name="Sarris P.F."/>
        </authorList>
    </citation>
    <scope>NUCLEOTIDE SEQUENCE</scope>
    <source>
        <strain evidence="2">PFS-001/15</strain>
        <strain evidence="3">PFS-102/07</strain>
        <tissue evidence="3">Leaf</tissue>
    </source>
</reference>
<organism evidence="3">
    <name type="scientific">Brassica cretica</name>
    <name type="common">Mustard</name>
    <dbReference type="NCBI Taxonomy" id="69181"/>
    <lineage>
        <taxon>Eukaryota</taxon>
        <taxon>Viridiplantae</taxon>
        <taxon>Streptophyta</taxon>
        <taxon>Embryophyta</taxon>
        <taxon>Tracheophyta</taxon>
        <taxon>Spermatophyta</taxon>
        <taxon>Magnoliopsida</taxon>
        <taxon>eudicotyledons</taxon>
        <taxon>Gunneridae</taxon>
        <taxon>Pentapetalae</taxon>
        <taxon>rosids</taxon>
        <taxon>malvids</taxon>
        <taxon>Brassicales</taxon>
        <taxon>Brassicaceae</taxon>
        <taxon>Brassiceae</taxon>
        <taxon>Brassica</taxon>
    </lineage>
</organism>
<evidence type="ECO:0000313" key="3">
    <source>
        <dbReference type="EMBL" id="KAF2601302.1"/>
    </source>
</evidence>
<dbReference type="EMBL" id="QGKW02001911">
    <property type="protein sequence ID" value="KAF2569891.1"/>
    <property type="molecule type" value="Genomic_DNA"/>
</dbReference>
<protein>
    <submittedName>
        <fullName evidence="3">Uncharacterized protein</fullName>
    </submittedName>
</protein>
<gene>
    <name evidence="2" type="ORF">F2Q68_00027119</name>
    <name evidence="3" type="ORF">F2Q70_00027554</name>
</gene>
<dbReference type="Proteomes" id="UP000712281">
    <property type="component" value="Unassembled WGS sequence"/>
</dbReference>
<evidence type="ECO:0000256" key="1">
    <source>
        <dbReference type="SAM" id="MobiDB-lite"/>
    </source>
</evidence>
<proteinExistence type="predicted"/>
<sequence length="328" mass="37540">MRRQNRVEQVVTTDYNPENEGYETTVINTCSKNRKSLPQLAEACVSYMLEESSWISESEIPYEYTQRRSKGCRSGVTITGVKLEKLVMSLSLTHEKLWSESLVFYFGRCPDWFSRRSVKARNSQDQLTSARRIIRRFVRGVLHKGTCRQGVLRKFPQGSPLANGKIFIDGHVLIMLMMSSMTNMRRDVLVIVAVQSDTQVSSAQEHQGVNQGCVESLSSSDGWMASPVRSNIGTKVFKDFDSMLNAHEWNQKVKEEINLQKDVQISVQALEQLGSQLKTIDEGDGNSEWQWVVTYPSSREDHEGTSRLTQDGAKRSETRLKKTRRYRR</sequence>
<feature type="region of interest" description="Disordered" evidence="1">
    <location>
        <begin position="296"/>
        <end position="328"/>
    </location>
</feature>